<dbReference type="InterPro" id="IPR025991">
    <property type="entry name" value="Chemoreceptor_zinc-bind_dom"/>
</dbReference>
<evidence type="ECO:0000259" key="2">
    <source>
        <dbReference type="Pfam" id="PF13682"/>
    </source>
</evidence>
<dbReference type="EMBL" id="JAAGOH010000001">
    <property type="protein sequence ID" value="NDY89824.1"/>
    <property type="molecule type" value="Genomic_DNA"/>
</dbReference>
<name>A0A7C9THN9_9BURK</name>
<dbReference type="AlphaFoldDB" id="A0A7C9THN9"/>
<organism evidence="3 4">
    <name type="scientific">Ideonella livida</name>
    <dbReference type="NCBI Taxonomy" id="2707176"/>
    <lineage>
        <taxon>Bacteria</taxon>
        <taxon>Pseudomonadati</taxon>
        <taxon>Pseudomonadota</taxon>
        <taxon>Betaproteobacteria</taxon>
        <taxon>Burkholderiales</taxon>
        <taxon>Sphaerotilaceae</taxon>
        <taxon>Ideonella</taxon>
    </lineage>
</organism>
<dbReference type="RefSeq" id="WP_163455673.1">
    <property type="nucleotide sequence ID" value="NZ_JAAGOH010000001.1"/>
</dbReference>
<protein>
    <recommendedName>
        <fullName evidence="2">Chemoreceptor zinc-binding domain-containing protein</fullName>
    </recommendedName>
</protein>
<comment type="caution">
    <text evidence="3">The sequence shown here is derived from an EMBL/GenBank/DDBJ whole genome shotgun (WGS) entry which is preliminary data.</text>
</comment>
<reference evidence="3 4" key="1">
    <citation type="submission" date="2020-02" db="EMBL/GenBank/DDBJ databases">
        <title>Ideonella bacterium strain TBM-1.</title>
        <authorList>
            <person name="Chen W.-M."/>
        </authorList>
    </citation>
    <scope>NUCLEOTIDE SEQUENCE [LARGE SCALE GENOMIC DNA]</scope>
    <source>
        <strain evidence="3 4">TBM-1</strain>
    </source>
</reference>
<accession>A0A7C9THN9</accession>
<feature type="domain" description="Chemoreceptor zinc-binding" evidence="2">
    <location>
        <begin position="37"/>
        <end position="105"/>
    </location>
</feature>
<dbReference type="Proteomes" id="UP000484255">
    <property type="component" value="Unassembled WGS sequence"/>
</dbReference>
<dbReference type="Gene3D" id="1.20.120.30">
    <property type="entry name" value="Aspartate receptor, ligand-binding domain"/>
    <property type="match status" value="1"/>
</dbReference>
<sequence>MRLLPLRPATSGAPERPSRALRASVLTRSLENGRQAHRLWHEALVNQLLGRASPEAMRAEEACFDDRCPCGDWVHGEGLRRFGRLPGFKELVRQHQMVHLQASNVLSFQHSGASARARALFKTGYADASRRLMAALDHLEQQCLTRLHGPLREDHEA</sequence>
<keyword evidence="4" id="KW-1185">Reference proteome</keyword>
<evidence type="ECO:0000313" key="4">
    <source>
        <dbReference type="Proteomes" id="UP000484255"/>
    </source>
</evidence>
<gene>
    <name evidence="3" type="ORF">G3A44_01300</name>
</gene>
<evidence type="ECO:0000256" key="1">
    <source>
        <dbReference type="SAM" id="MobiDB-lite"/>
    </source>
</evidence>
<evidence type="ECO:0000313" key="3">
    <source>
        <dbReference type="EMBL" id="NDY89824.1"/>
    </source>
</evidence>
<feature type="region of interest" description="Disordered" evidence="1">
    <location>
        <begin position="1"/>
        <end position="20"/>
    </location>
</feature>
<proteinExistence type="predicted"/>
<dbReference type="Pfam" id="PF13682">
    <property type="entry name" value="CZB"/>
    <property type="match status" value="1"/>
</dbReference>